<keyword evidence="2" id="KW-0460">Magnesium</keyword>
<dbReference type="EC" id="2.5.1.-" evidence="2"/>
<comment type="cofactor">
    <cofactor evidence="2">
        <name>Mg(2+)</name>
        <dbReference type="ChEBI" id="CHEBI:18420"/>
    </cofactor>
    <text evidence="2">Binds 2 magnesium ions per subunit.</text>
</comment>
<proteinExistence type="inferred from homology"/>
<comment type="similarity">
    <text evidence="2">Belongs to the UPP synthase family.</text>
</comment>
<dbReference type="NCBIfam" id="NF011405">
    <property type="entry name" value="PRK14830.1"/>
    <property type="match status" value="1"/>
</dbReference>
<dbReference type="HAMAP" id="MF_01139">
    <property type="entry name" value="ISPT"/>
    <property type="match status" value="1"/>
</dbReference>
<feature type="binding site" evidence="2">
    <location>
        <position position="26"/>
    </location>
    <ligand>
        <name>Mg(2+)</name>
        <dbReference type="ChEBI" id="CHEBI:18420"/>
    </ligand>
</feature>
<dbReference type="Proteomes" id="UP000198951">
    <property type="component" value="Unassembled WGS sequence"/>
</dbReference>
<feature type="active site" evidence="2">
    <location>
        <position position="26"/>
    </location>
</feature>
<name>A0A1H3WPS4_9FLAO</name>
<feature type="binding site" evidence="2">
    <location>
        <position position="75"/>
    </location>
    <ligand>
        <name>substrate</name>
    </ligand>
</feature>
<comment type="subunit">
    <text evidence="2">Homodimer.</text>
</comment>
<feature type="binding site" evidence="2">
    <location>
        <position position="194"/>
    </location>
    <ligand>
        <name>substrate</name>
    </ligand>
</feature>
<dbReference type="InterPro" id="IPR001441">
    <property type="entry name" value="UPP_synth-like"/>
</dbReference>
<gene>
    <name evidence="3" type="ORF">SAMN05443667_101180</name>
</gene>
<dbReference type="GO" id="GO:0016094">
    <property type="term" value="P:polyprenol biosynthetic process"/>
    <property type="evidence" value="ECO:0007669"/>
    <property type="project" value="TreeGrafter"/>
</dbReference>
<keyword evidence="4" id="KW-1185">Reference proteome</keyword>
<dbReference type="EMBL" id="FNRD01000001">
    <property type="protein sequence ID" value="SDZ89143.1"/>
    <property type="molecule type" value="Genomic_DNA"/>
</dbReference>
<dbReference type="NCBIfam" id="TIGR00055">
    <property type="entry name" value="uppS"/>
    <property type="match status" value="1"/>
</dbReference>
<feature type="binding site" evidence="2">
    <location>
        <position position="77"/>
    </location>
    <ligand>
        <name>substrate</name>
    </ligand>
</feature>
<keyword evidence="2" id="KW-0479">Metal-binding</keyword>
<dbReference type="Pfam" id="PF01255">
    <property type="entry name" value="Prenyltransf"/>
    <property type="match status" value="1"/>
</dbReference>
<dbReference type="AlphaFoldDB" id="A0A1H3WPS4"/>
<feature type="binding site" evidence="2">
    <location>
        <position position="31"/>
    </location>
    <ligand>
        <name>substrate</name>
    </ligand>
</feature>
<dbReference type="Gene3D" id="3.40.1180.10">
    <property type="entry name" value="Decaprenyl diphosphate synthase-like"/>
    <property type="match status" value="1"/>
</dbReference>
<keyword evidence="1 2" id="KW-0808">Transferase</keyword>
<feature type="binding site" evidence="2">
    <location>
        <begin position="71"/>
        <end position="73"/>
    </location>
    <ligand>
        <name>substrate</name>
    </ligand>
</feature>
<dbReference type="PROSITE" id="PS01066">
    <property type="entry name" value="UPP_SYNTHASE"/>
    <property type="match status" value="1"/>
</dbReference>
<dbReference type="STRING" id="150146.SAMN05443667_101180"/>
<evidence type="ECO:0000313" key="3">
    <source>
        <dbReference type="EMBL" id="SDZ89143.1"/>
    </source>
</evidence>
<protein>
    <recommendedName>
        <fullName evidence="2">Isoprenyl transferase</fullName>
        <ecNumber evidence="2">2.5.1.-</ecNumber>
    </recommendedName>
</protein>
<dbReference type="PANTHER" id="PTHR10291">
    <property type="entry name" value="DEHYDRODOLICHYL DIPHOSPHATE SYNTHASE FAMILY MEMBER"/>
    <property type="match status" value="1"/>
</dbReference>
<sequence>MQTKKMDLLENIDKNNLPQHLAIIMDGNGRWAKQQGLLRAFGHESGTKSVKIIIKTCAKLGVKNLTLYAFSTENWNRPKLEVDTLMKILIKSLKKELPTLLENNIKLNTIGNLEKLPQSAQKELLDVINKTKDNTHMTLTLALSYGSREEIVNAVKNISNKVKNNIISIDSIDDSIINEHLYTQNLPDVDLLIRTSGEHRISNFLLWQIAYAELYFTDVLWPDFKEQNLYEAIISYQKRERRFGKTSEQIK</sequence>
<dbReference type="PANTHER" id="PTHR10291:SF0">
    <property type="entry name" value="DEHYDRODOLICHYL DIPHOSPHATE SYNTHASE 2"/>
    <property type="match status" value="1"/>
</dbReference>
<feature type="binding site" evidence="2">
    <location>
        <position position="43"/>
    </location>
    <ligand>
        <name>substrate</name>
    </ligand>
</feature>
<reference evidence="4" key="1">
    <citation type="submission" date="2016-10" db="EMBL/GenBank/DDBJ databases">
        <authorList>
            <person name="Varghese N."/>
            <person name="Submissions S."/>
        </authorList>
    </citation>
    <scope>NUCLEOTIDE SEQUENCE [LARGE SCALE GENOMIC DNA]</scope>
    <source>
        <strain evidence="4">DSM 22376</strain>
    </source>
</reference>
<evidence type="ECO:0000313" key="4">
    <source>
        <dbReference type="Proteomes" id="UP000198951"/>
    </source>
</evidence>
<comment type="function">
    <text evidence="2">Catalyzes the condensation of isopentenyl diphosphate (IPP) with allylic pyrophosphates generating different type of terpenoids.</text>
</comment>
<dbReference type="SUPFAM" id="SSF64005">
    <property type="entry name" value="Undecaprenyl diphosphate synthase"/>
    <property type="match status" value="1"/>
</dbReference>
<feature type="binding site" evidence="2">
    <location>
        <position position="213"/>
    </location>
    <ligand>
        <name>Mg(2+)</name>
        <dbReference type="ChEBI" id="CHEBI:18420"/>
    </ligand>
</feature>
<feature type="active site" description="Proton acceptor" evidence="2">
    <location>
        <position position="74"/>
    </location>
</feature>
<organism evidence="3 4">
    <name type="scientific">Flavobacterium gillisiae</name>
    <dbReference type="NCBI Taxonomy" id="150146"/>
    <lineage>
        <taxon>Bacteria</taxon>
        <taxon>Pseudomonadati</taxon>
        <taxon>Bacteroidota</taxon>
        <taxon>Flavobacteriia</taxon>
        <taxon>Flavobacteriales</taxon>
        <taxon>Flavobacteriaceae</taxon>
        <taxon>Flavobacterium</taxon>
    </lineage>
</organism>
<feature type="binding site" evidence="2">
    <location>
        <position position="39"/>
    </location>
    <ligand>
        <name>substrate</name>
    </ligand>
</feature>
<dbReference type="GO" id="GO:0045547">
    <property type="term" value="F:ditrans,polycis-polyprenyl diphosphate synthase [(2E,6E)-farnesyl diphosphate specific] activity"/>
    <property type="evidence" value="ECO:0007669"/>
    <property type="project" value="TreeGrafter"/>
</dbReference>
<evidence type="ECO:0000256" key="2">
    <source>
        <dbReference type="HAMAP-Rule" id="MF_01139"/>
    </source>
</evidence>
<dbReference type="GO" id="GO:0000287">
    <property type="term" value="F:magnesium ion binding"/>
    <property type="evidence" value="ECO:0007669"/>
    <property type="project" value="UniProtKB-UniRule"/>
</dbReference>
<feature type="binding site" evidence="2">
    <location>
        <begin position="27"/>
        <end position="30"/>
    </location>
    <ligand>
        <name>substrate</name>
    </ligand>
</feature>
<accession>A0A1H3WPS4</accession>
<feature type="binding site" evidence="2">
    <location>
        <begin position="200"/>
        <end position="202"/>
    </location>
    <ligand>
        <name>substrate</name>
    </ligand>
</feature>
<dbReference type="InterPro" id="IPR036424">
    <property type="entry name" value="UPP_synth-like_sf"/>
</dbReference>
<evidence type="ECO:0000256" key="1">
    <source>
        <dbReference type="ARBA" id="ARBA00022679"/>
    </source>
</evidence>
<dbReference type="CDD" id="cd00475">
    <property type="entry name" value="Cis_IPPS"/>
    <property type="match status" value="1"/>
</dbReference>
<dbReference type="InterPro" id="IPR018520">
    <property type="entry name" value="UPP_synth-like_CS"/>
</dbReference>
<dbReference type="FunFam" id="3.40.1180.10:FF:000001">
    <property type="entry name" value="(2E,6E)-farnesyl-diphosphate-specific ditrans,polycis-undecaprenyl-diphosphate synthase"/>
    <property type="match status" value="1"/>
</dbReference>